<dbReference type="AlphaFoldDB" id="G8JYN9"/>
<reference evidence="1" key="5">
    <citation type="journal article" date="2012" name="Mol. Plant Microbe Interact.">
        <title>pFiD188, the linear virulence plasmid of Rhodococcus fascians D188.</title>
        <authorList>
            <person name="Francis I."/>
            <person name="De Keyser A."/>
            <person name="De Backer P."/>
            <person name="Simon-Mateo C."/>
            <person name="Kalkus J."/>
            <person name="Pertry I."/>
            <person name="Ardiles-Diaz W."/>
            <person name="De Rycke R."/>
            <person name="Vandeputte O.M."/>
            <person name="El Jaziri M."/>
            <person name="Holsters M."/>
            <person name="Vereecke D."/>
        </authorList>
    </citation>
    <scope>NUCLEOTIDE SEQUENCE</scope>
    <source>
        <strain evidence="1">D188</strain>
        <plasmid evidence="1">pFiD188</plasmid>
    </source>
</reference>
<proteinExistence type="predicted"/>
<name>G8JYN9_RHOFA</name>
<reference evidence="1" key="3">
    <citation type="journal article" date="2011" name="Annu. Rev. Phytopathol.">
        <title>A successful bacterial coup d'etat: how Rhodococcus fascians redirects plant development.</title>
        <authorList>
            <person name="Stes E."/>
            <person name="Vandeputte O.M."/>
            <person name="El Jaziri M."/>
            <person name="Holsters M."/>
            <person name="Vereecke D."/>
        </authorList>
    </citation>
    <scope>NUCLEOTIDE SEQUENCE</scope>
    <source>
        <strain evidence="1">D188</strain>
        <plasmid evidence="1">pFiD188</plasmid>
    </source>
</reference>
<keyword evidence="1" id="KW-0614">Plasmid</keyword>
<evidence type="ECO:0000313" key="1">
    <source>
        <dbReference type="EMBL" id="AET25160.1"/>
    </source>
</evidence>
<dbReference type="RefSeq" id="WP_015586078.1">
    <property type="nucleotide sequence ID" value="NC_021080.1"/>
</dbReference>
<sequence length="141" mass="15124">MLTDTHVPLREWLTRIRRDDRGAALETVVVFGVVLLLFLIAIQAALYAHARTVAISTGEEALRQARSQFGSAAAGTAAGYAFASTAGPTTLRAPVIVVNRGLREATVQITGQPIRLIPFFSLDINVSETLPVERVTAPGTR</sequence>
<accession>G8JYN9</accession>
<dbReference type="KEGG" id="rfa:A3L23_04888"/>
<dbReference type="PATRIC" id="fig|1051973.4.peg.4930"/>
<geneLocation type="plasmid" evidence="1">
    <name>pFiD188</name>
</geneLocation>
<reference evidence="1" key="1">
    <citation type="journal article" date="2009" name="Proc. Natl. Acad. Sci. U.S.A.">
        <title>Identification of Rhodococcus fascians cytokinins and their modus operandi to reshape the plant.</title>
        <authorList>
            <person name="Pertry I."/>
            <person name="Vaclavikova K."/>
            <person name="Depuydt S."/>
            <person name="Galuszka P."/>
            <person name="Spichal L."/>
            <person name="Temmerman W."/>
            <person name="Stes E."/>
            <person name="Schmulling T."/>
            <person name="Kakimoto T."/>
            <person name="Van Montagu M.C."/>
            <person name="Strnad M."/>
            <person name="Holsters M."/>
            <person name="Tarkowski P."/>
            <person name="Vereecke D."/>
        </authorList>
    </citation>
    <scope>NUCLEOTIDE SEQUENCE</scope>
    <source>
        <strain evidence="1">D188</strain>
        <plasmid evidence="1">pFiD188</plasmid>
    </source>
</reference>
<reference evidence="1" key="2">
    <citation type="journal article" date="2010" name="Mol. Plant Microbe Interact.">
        <title>Rhodococcus fascians impacts plant development through the dynamic fas-mediated production of a cytokinin mix.</title>
        <authorList>
            <person name="Pertry I."/>
            <person name="Vaclavikova K."/>
            <person name="Gemrotova M."/>
            <person name="Spichal L."/>
            <person name="Galuszka P."/>
            <person name="Depuydt S."/>
            <person name="Temmerman W."/>
            <person name="Stes E."/>
            <person name="De Keyser A."/>
            <person name="Riefler M."/>
            <person name="Biondi S."/>
            <person name="Novak O."/>
            <person name="Schmulling T."/>
            <person name="Strnad M."/>
            <person name="Tarkowski P."/>
            <person name="Holsters M."/>
            <person name="Vereecke D."/>
        </authorList>
    </citation>
    <scope>NUCLEOTIDE SEQUENCE</scope>
    <source>
        <strain evidence="1">D188</strain>
        <plasmid evidence="1">pFiD188</plasmid>
    </source>
</reference>
<dbReference type="EMBL" id="JN093097">
    <property type="protein sequence ID" value="AET25160.1"/>
    <property type="molecule type" value="Genomic_DNA"/>
</dbReference>
<reference evidence="1" key="4">
    <citation type="submission" date="2011-06" db="EMBL/GenBank/DDBJ databases">
        <authorList>
            <person name="Vereecke D.M."/>
        </authorList>
    </citation>
    <scope>NUCLEOTIDE SEQUENCE</scope>
    <source>
        <strain evidence="1">D188</strain>
        <plasmid evidence="1">pFiD188</plasmid>
    </source>
</reference>
<gene>
    <name evidence="1" type="ORF">pFi_024</name>
</gene>
<protein>
    <submittedName>
        <fullName evidence="1">Putative type II secretion system protein</fullName>
    </submittedName>
</protein>
<organism evidence="1">
    <name type="scientific">Rhodococcoides fascians D188</name>
    <dbReference type="NCBI Taxonomy" id="1051973"/>
    <lineage>
        <taxon>Bacteria</taxon>
        <taxon>Bacillati</taxon>
        <taxon>Actinomycetota</taxon>
        <taxon>Actinomycetes</taxon>
        <taxon>Mycobacteriales</taxon>
        <taxon>Nocardiaceae</taxon>
        <taxon>Rhodococcoides</taxon>
    </lineage>
</organism>